<dbReference type="AlphaFoldDB" id="A0A1G7S5N3"/>
<evidence type="ECO:0000256" key="1">
    <source>
        <dbReference type="SAM" id="Coils"/>
    </source>
</evidence>
<proteinExistence type="predicted"/>
<evidence type="ECO:0000313" key="3">
    <source>
        <dbReference type="Proteomes" id="UP000199399"/>
    </source>
</evidence>
<organism evidence="2 3">
    <name type="scientific">Sulfitobacter delicatus</name>
    <dbReference type="NCBI Taxonomy" id="218672"/>
    <lineage>
        <taxon>Bacteria</taxon>
        <taxon>Pseudomonadati</taxon>
        <taxon>Pseudomonadota</taxon>
        <taxon>Alphaproteobacteria</taxon>
        <taxon>Rhodobacterales</taxon>
        <taxon>Roseobacteraceae</taxon>
        <taxon>Sulfitobacter</taxon>
    </lineage>
</organism>
<dbReference type="RefSeq" id="WP_093742128.1">
    <property type="nucleotide sequence ID" value="NZ_FNBP01000005.1"/>
</dbReference>
<keyword evidence="3" id="KW-1185">Reference proteome</keyword>
<feature type="coiled-coil region" evidence="1">
    <location>
        <begin position="73"/>
        <end position="100"/>
    </location>
</feature>
<dbReference type="Proteomes" id="UP000199399">
    <property type="component" value="Unassembled WGS sequence"/>
</dbReference>
<keyword evidence="1" id="KW-0175">Coiled coil</keyword>
<name>A0A1G7S5N3_9RHOB</name>
<dbReference type="EMBL" id="FNBP01000005">
    <property type="protein sequence ID" value="SDG18335.1"/>
    <property type="molecule type" value="Genomic_DNA"/>
</dbReference>
<gene>
    <name evidence="2" type="ORF">SAMN04489759_10598</name>
</gene>
<dbReference type="OrthoDB" id="7876942at2"/>
<accession>A0A1G7S5N3</accession>
<dbReference type="STRING" id="218672.SAMN04489759_10598"/>
<reference evidence="3" key="1">
    <citation type="submission" date="2016-10" db="EMBL/GenBank/DDBJ databases">
        <authorList>
            <person name="Varghese N."/>
            <person name="Submissions S."/>
        </authorList>
    </citation>
    <scope>NUCLEOTIDE SEQUENCE [LARGE SCALE GENOMIC DNA]</scope>
    <source>
        <strain evidence="3">DSM 16477</strain>
    </source>
</reference>
<protein>
    <submittedName>
        <fullName evidence="2">Uncharacterized protein</fullName>
    </submittedName>
</protein>
<sequence>MGARGKGRVAAPAAQPLAGIGHNGAPDDVALTLDDLAMRLFEVIGPRADLEIEPFECGAPWTAYATEEELMRLGTLQARIVRREQAIKELKAERKRIMNRNIRRMRRADGKE</sequence>
<evidence type="ECO:0000313" key="2">
    <source>
        <dbReference type="EMBL" id="SDG18335.1"/>
    </source>
</evidence>